<dbReference type="InterPro" id="IPR001807">
    <property type="entry name" value="ClC"/>
</dbReference>
<feature type="transmembrane region" description="Helical" evidence="10">
    <location>
        <begin position="165"/>
        <end position="188"/>
    </location>
</feature>
<dbReference type="Gene3D" id="1.10.3080.10">
    <property type="entry name" value="Clc chloride channel"/>
    <property type="match status" value="1"/>
</dbReference>
<reference evidence="11" key="1">
    <citation type="journal article" date="2020" name="bioRxiv">
        <title>A rank-normalized archaeal taxonomy based on genome phylogeny resolves widespread incomplete and uneven classifications.</title>
        <authorList>
            <person name="Rinke C."/>
            <person name="Chuvochina M."/>
            <person name="Mussig A.J."/>
            <person name="Chaumeil P.-A."/>
            <person name="Waite D.W."/>
            <person name="Whitman W.B."/>
            <person name="Parks D.H."/>
            <person name="Hugenholtz P."/>
        </authorList>
    </citation>
    <scope>NUCLEOTIDE SEQUENCE</scope>
    <source>
        <strain evidence="11">UBA8834</strain>
    </source>
</reference>
<feature type="transmembrane region" description="Helical" evidence="10">
    <location>
        <begin position="348"/>
        <end position="367"/>
    </location>
</feature>
<keyword evidence="8" id="KW-0868">Chloride</keyword>
<dbReference type="OMA" id="EGPTAQF"/>
<comment type="caution">
    <text evidence="11">The sequence shown here is derived from an EMBL/GenBank/DDBJ whole genome shotgun (WGS) entry which is preliminary data.</text>
</comment>
<keyword evidence="5" id="KW-0406">Ion transport</keyword>
<feature type="transmembrane region" description="Helical" evidence="10">
    <location>
        <begin position="200"/>
        <end position="222"/>
    </location>
</feature>
<evidence type="ECO:0000313" key="11">
    <source>
        <dbReference type="EMBL" id="HII61603.1"/>
    </source>
</evidence>
<evidence type="ECO:0000256" key="10">
    <source>
        <dbReference type="SAM" id="Phobius"/>
    </source>
</evidence>
<dbReference type="GO" id="GO:0005254">
    <property type="term" value="F:chloride channel activity"/>
    <property type="evidence" value="ECO:0007669"/>
    <property type="project" value="UniProtKB-KW"/>
</dbReference>
<dbReference type="GeneID" id="1443934"/>
<keyword evidence="3 10" id="KW-0812">Transmembrane</keyword>
<organism evidence="11 12">
    <name type="scientific">Pyrococcus horikoshii</name>
    <dbReference type="NCBI Taxonomy" id="53953"/>
    <lineage>
        <taxon>Archaea</taxon>
        <taxon>Methanobacteriati</taxon>
        <taxon>Methanobacteriota</taxon>
        <taxon>Thermococci</taxon>
        <taxon>Thermococcales</taxon>
        <taxon>Thermococcaceae</taxon>
        <taxon>Pyrococcus</taxon>
    </lineage>
</organism>
<dbReference type="RefSeq" id="WP_010884152.1">
    <property type="nucleotide sequence ID" value="NZ_DUJN01000007.1"/>
</dbReference>
<evidence type="ECO:0000256" key="6">
    <source>
        <dbReference type="ARBA" id="ARBA00023136"/>
    </source>
</evidence>
<keyword evidence="9" id="KW-0407">Ion channel</keyword>
<comment type="subcellular location">
    <subcellularLocation>
        <location evidence="1">Membrane</location>
        <topology evidence="1">Multi-pass membrane protein</topology>
    </subcellularLocation>
</comment>
<dbReference type="GO" id="GO:0034707">
    <property type="term" value="C:chloride channel complex"/>
    <property type="evidence" value="ECO:0007669"/>
    <property type="project" value="UniProtKB-KW"/>
</dbReference>
<gene>
    <name evidence="11" type="ORF">HA331_07675</name>
</gene>
<dbReference type="InterPro" id="IPR014743">
    <property type="entry name" value="Cl-channel_core"/>
</dbReference>
<evidence type="ECO:0000256" key="2">
    <source>
        <dbReference type="ARBA" id="ARBA00022448"/>
    </source>
</evidence>
<name>A0A832TAS5_PYRHR</name>
<dbReference type="Proteomes" id="UP000617544">
    <property type="component" value="Unassembled WGS sequence"/>
</dbReference>
<dbReference type="EMBL" id="DUJN01000007">
    <property type="protein sequence ID" value="HII61603.1"/>
    <property type="molecule type" value="Genomic_DNA"/>
</dbReference>
<feature type="transmembrane region" description="Helical" evidence="10">
    <location>
        <begin position="234"/>
        <end position="253"/>
    </location>
</feature>
<protein>
    <submittedName>
        <fullName evidence="11">Uncharacterized protein</fullName>
    </submittedName>
</protein>
<dbReference type="PANTHER" id="PTHR43427:SF6">
    <property type="entry name" value="CHLORIDE CHANNEL PROTEIN CLC-E"/>
    <property type="match status" value="1"/>
</dbReference>
<dbReference type="SUPFAM" id="SSF81340">
    <property type="entry name" value="Clc chloride channel"/>
    <property type="match status" value="1"/>
</dbReference>
<proteinExistence type="predicted"/>
<evidence type="ECO:0000256" key="1">
    <source>
        <dbReference type="ARBA" id="ARBA00004141"/>
    </source>
</evidence>
<evidence type="ECO:0000256" key="9">
    <source>
        <dbReference type="ARBA" id="ARBA00023303"/>
    </source>
</evidence>
<keyword evidence="2" id="KW-0813">Transport</keyword>
<keyword evidence="4 10" id="KW-1133">Transmembrane helix</keyword>
<dbReference type="AlphaFoldDB" id="A0A832TAS5"/>
<dbReference type="Pfam" id="PF00654">
    <property type="entry name" value="Voltage_CLC"/>
    <property type="match status" value="1"/>
</dbReference>
<dbReference type="InterPro" id="IPR050368">
    <property type="entry name" value="ClC-type_chloride_channel"/>
</dbReference>
<accession>A0A832TAS5</accession>
<evidence type="ECO:0000313" key="12">
    <source>
        <dbReference type="Proteomes" id="UP000617544"/>
    </source>
</evidence>
<evidence type="ECO:0000256" key="7">
    <source>
        <dbReference type="ARBA" id="ARBA00023173"/>
    </source>
</evidence>
<evidence type="ECO:0000256" key="8">
    <source>
        <dbReference type="ARBA" id="ARBA00023214"/>
    </source>
</evidence>
<sequence length="370" mass="40162">MLKLILVGILVGLIVGAYKVLVCLVGDLYPAISEGIRRDIRFALLWFLFTVLAIFTVEVMLKKEPAASSGGINQMYLVLHGILRYNPVKVILTKIFGSLLVIMSGFSLGRVGPSVQLGGSLAMVLGEGLIDAGIAAGVAATLEAPITGVVFTLEVFKIRPTLYKIVTLLFASVPAALVSKLMFPMRFWPSFEYSYGLFDYLLILLLGIFTGLYSSAFMQLLFKLRKFLVKRSYKFVPSLLFSWFFILLLPQVLGGGKLLLWSLMKESIVSLDILILLLILKSIHTLFSAASDAPGGLFCPSLAMGAIIGSILGKKFVVPGMVGVLAGVYKAPLTPILLMFETGVTPKVIPGLLLSSLISYLITIKTLKTE</sequence>
<feature type="transmembrane region" description="Helical" evidence="10">
    <location>
        <begin position="132"/>
        <end position="153"/>
    </location>
</feature>
<keyword evidence="7" id="KW-0869">Chloride channel</keyword>
<feature type="transmembrane region" description="Helical" evidence="10">
    <location>
        <begin position="43"/>
        <end position="61"/>
    </location>
</feature>
<feature type="transmembrane region" description="Helical" evidence="10">
    <location>
        <begin position="91"/>
        <end position="112"/>
    </location>
</feature>
<evidence type="ECO:0000256" key="3">
    <source>
        <dbReference type="ARBA" id="ARBA00022692"/>
    </source>
</evidence>
<dbReference type="PANTHER" id="PTHR43427">
    <property type="entry name" value="CHLORIDE CHANNEL PROTEIN CLC-E"/>
    <property type="match status" value="1"/>
</dbReference>
<evidence type="ECO:0000256" key="4">
    <source>
        <dbReference type="ARBA" id="ARBA00022989"/>
    </source>
</evidence>
<keyword evidence="6 10" id="KW-0472">Membrane</keyword>
<evidence type="ECO:0000256" key="5">
    <source>
        <dbReference type="ARBA" id="ARBA00023065"/>
    </source>
</evidence>